<name>A0A0E9NI53_SAICN</name>
<dbReference type="Gene3D" id="3.10.450.50">
    <property type="match status" value="1"/>
</dbReference>
<feature type="domain" description="SigF-like NTF2-like" evidence="1">
    <location>
        <begin position="58"/>
        <end position="159"/>
    </location>
</feature>
<proteinExistence type="predicted"/>
<dbReference type="AlphaFoldDB" id="A0A0E9NI53"/>
<reference evidence="2 3" key="2">
    <citation type="journal article" date="2014" name="J. Gen. Appl. Microbiol.">
        <title>The early diverging ascomycetous budding yeast Saitoella complicata has three histone deacetylases belonging to the Clr6, Hos2, and Rpd3 lineages.</title>
        <authorList>
            <person name="Nishida H."/>
            <person name="Matsumoto T."/>
            <person name="Kondo S."/>
            <person name="Hamamoto M."/>
            <person name="Yoshikawa H."/>
        </authorList>
    </citation>
    <scope>NUCLEOTIDE SEQUENCE [LARGE SCALE GENOMIC DNA]</scope>
    <source>
        <strain evidence="2 3">NRRL Y-17804</strain>
    </source>
</reference>
<sequence length="225" mass="25749">MTSNVEILATSTQKLQNPLRTSYLSITRLSNNYRMAGSMSEYAIAAHLSAARTLMPLVVSVDVNKQVPALEKYYAPDVIFTDPLVYCTSRAQMQAIIATMKFFFRSIETNVVNVYHAENDPEVMLDAIVTANFHYFIGLGLHIRMRVLAKIVFNHPDGLITLHQDMWSFRTWTVAEVCWNGFKTVFTWVTLGLLWILRVYKAEKMKEEHQNREGKDDHKAQGKVA</sequence>
<dbReference type="InterPro" id="IPR032710">
    <property type="entry name" value="NTF2-like_dom_sf"/>
</dbReference>
<gene>
    <name evidence="2" type="ORF">G7K_3253-t1</name>
</gene>
<dbReference type="Proteomes" id="UP000033140">
    <property type="component" value="Unassembled WGS sequence"/>
</dbReference>
<organism evidence="2 3">
    <name type="scientific">Saitoella complicata (strain BCRC 22490 / CBS 7301 / JCM 7358 / NBRC 10748 / NRRL Y-17804)</name>
    <dbReference type="NCBI Taxonomy" id="698492"/>
    <lineage>
        <taxon>Eukaryota</taxon>
        <taxon>Fungi</taxon>
        <taxon>Dikarya</taxon>
        <taxon>Ascomycota</taxon>
        <taxon>Taphrinomycotina</taxon>
        <taxon>Taphrinomycotina incertae sedis</taxon>
        <taxon>Saitoella</taxon>
    </lineage>
</organism>
<comment type="caution">
    <text evidence="2">The sequence shown here is derived from an EMBL/GenBank/DDBJ whole genome shotgun (WGS) entry which is preliminary data.</text>
</comment>
<keyword evidence="3" id="KW-1185">Reference proteome</keyword>
<dbReference type="InterPro" id="IPR057514">
    <property type="entry name" value="NTF2_SigF"/>
</dbReference>
<evidence type="ECO:0000313" key="3">
    <source>
        <dbReference type="Proteomes" id="UP000033140"/>
    </source>
</evidence>
<dbReference type="SUPFAM" id="SSF54427">
    <property type="entry name" value="NTF2-like"/>
    <property type="match status" value="1"/>
</dbReference>
<dbReference type="EMBL" id="BACD03000019">
    <property type="protein sequence ID" value="GAO49095.1"/>
    <property type="molecule type" value="Genomic_DNA"/>
</dbReference>
<evidence type="ECO:0000259" key="1">
    <source>
        <dbReference type="Pfam" id="PF24840"/>
    </source>
</evidence>
<dbReference type="Pfam" id="PF24840">
    <property type="entry name" value="NTF2_SigF"/>
    <property type="match status" value="1"/>
</dbReference>
<accession>A0A0E9NI53</accession>
<reference evidence="2 3" key="1">
    <citation type="journal article" date="2011" name="J. Gen. Appl. Microbiol.">
        <title>Draft genome sequencing of the enigmatic yeast Saitoella complicata.</title>
        <authorList>
            <person name="Nishida H."/>
            <person name="Hamamoto M."/>
            <person name="Sugiyama J."/>
        </authorList>
    </citation>
    <scope>NUCLEOTIDE SEQUENCE [LARGE SCALE GENOMIC DNA]</scope>
    <source>
        <strain evidence="2 3">NRRL Y-17804</strain>
    </source>
</reference>
<reference evidence="2 3" key="3">
    <citation type="journal article" date="2015" name="Genome Announc.">
        <title>Draft Genome Sequence of the Archiascomycetous Yeast Saitoella complicata.</title>
        <authorList>
            <person name="Yamauchi K."/>
            <person name="Kondo S."/>
            <person name="Hamamoto M."/>
            <person name="Takahashi Y."/>
            <person name="Ogura Y."/>
            <person name="Hayashi T."/>
            <person name="Nishida H."/>
        </authorList>
    </citation>
    <scope>NUCLEOTIDE SEQUENCE [LARGE SCALE GENOMIC DNA]</scope>
    <source>
        <strain evidence="2 3">NRRL Y-17804</strain>
    </source>
</reference>
<evidence type="ECO:0000313" key="2">
    <source>
        <dbReference type="EMBL" id="GAO49095.1"/>
    </source>
</evidence>
<protein>
    <recommendedName>
        <fullName evidence="1">SigF-like NTF2-like domain-containing protein</fullName>
    </recommendedName>
</protein>